<sequence>MNDNLEHIIISLNRKDRGAFNDVFELLYPRLLGFANEYIDIDDAKNIVQDAFVTLWNKNPHFNNKFQLQSYLYTIVKNSSLYLIRKNKIRLKYRDREEKLFQTNIHIDALKNLDTTSITFKEINNIINDTVNNLPDRCRDIFLLSRESGLKNREIAEDLDISIKTVEANITKALKILSKELVDYLLLVSVFLLNR</sequence>
<gene>
    <name evidence="1" type="ORF">K4L44_10285</name>
</gene>
<evidence type="ECO:0000313" key="2">
    <source>
        <dbReference type="Proteomes" id="UP000826212"/>
    </source>
</evidence>
<evidence type="ECO:0000313" key="1">
    <source>
        <dbReference type="EMBL" id="QZE12976.1"/>
    </source>
</evidence>
<name>A0AC61NI07_9BACT</name>
<keyword evidence="2" id="KW-1185">Reference proteome</keyword>
<dbReference type="Proteomes" id="UP000826212">
    <property type="component" value="Chromosome"/>
</dbReference>
<protein>
    <submittedName>
        <fullName evidence="1">RNA polymerase sigma-70 factor</fullName>
    </submittedName>
</protein>
<dbReference type="EMBL" id="CP081303">
    <property type="protein sequence ID" value="QZE12976.1"/>
    <property type="molecule type" value="Genomic_DNA"/>
</dbReference>
<organism evidence="1 2">
    <name type="scientific">Halosquirtibacter laminarini</name>
    <dbReference type="NCBI Taxonomy" id="3374600"/>
    <lineage>
        <taxon>Bacteria</taxon>
        <taxon>Pseudomonadati</taxon>
        <taxon>Bacteroidota</taxon>
        <taxon>Bacteroidia</taxon>
        <taxon>Marinilabiliales</taxon>
        <taxon>Prolixibacteraceae</taxon>
        <taxon>Halosquirtibacter</taxon>
    </lineage>
</organism>
<reference evidence="1" key="1">
    <citation type="submission" date="2021-08" db="EMBL/GenBank/DDBJ databases">
        <title>Novel anaerobic bacterium isolated from sea squirt in East Sea, Republic of Korea.</title>
        <authorList>
            <person name="Nguyen T.H."/>
            <person name="Li Z."/>
            <person name="Lee Y.-J."/>
            <person name="Ko J."/>
            <person name="Kim S.-G."/>
        </authorList>
    </citation>
    <scope>NUCLEOTIDE SEQUENCE</scope>
    <source>
        <strain evidence="1">KCTC 25031</strain>
    </source>
</reference>
<proteinExistence type="predicted"/>
<accession>A0AC61NI07</accession>